<sequence length="316" mass="33305">MTSGRDLDWNRDGPDWPNAVHSRFVRAGRLRWHVQVAGAGPGLLLLHGTGASTHSWAGMVEELARDFTVVSPDLPGHGFTGAASQYGLSLPGMAHGIAELVDALEVRPAMGVGHSAGAAILARCTLDRRPSLRALVSLNGALVPFAGVAGRLFSPLAKLMAINPVTPGFLSWRLSRPEAFGRLIASTGSSVDPSSAALYRRLASSPRHVAGALGMMANWDLRRLARELPELGIPLLLVAAAGDRTVPPGQAADLAGRIPSARLETLPWGGHLAHEERPAEIAALIRRVARESGVLPAPGDMAASCLENKMDTRTVN</sequence>
<dbReference type="InterPro" id="IPR050266">
    <property type="entry name" value="AB_hydrolase_sf"/>
</dbReference>
<organism evidence="2 3">
    <name type="scientific">Thalassobaculum litoreum DSM 18839</name>
    <dbReference type="NCBI Taxonomy" id="1123362"/>
    <lineage>
        <taxon>Bacteria</taxon>
        <taxon>Pseudomonadati</taxon>
        <taxon>Pseudomonadota</taxon>
        <taxon>Alphaproteobacteria</taxon>
        <taxon>Rhodospirillales</taxon>
        <taxon>Thalassobaculaceae</taxon>
        <taxon>Thalassobaculum</taxon>
    </lineage>
</organism>
<dbReference type="SUPFAM" id="SSF53474">
    <property type="entry name" value="alpha/beta-Hydrolases"/>
    <property type="match status" value="1"/>
</dbReference>
<reference evidence="2 3" key="1">
    <citation type="submission" date="2016-10" db="EMBL/GenBank/DDBJ databases">
        <authorList>
            <person name="Varghese N."/>
            <person name="Submissions S."/>
        </authorList>
    </citation>
    <scope>NUCLEOTIDE SEQUENCE [LARGE SCALE GENOMIC DNA]</scope>
    <source>
        <strain evidence="2 3">DSM 18839</strain>
    </source>
</reference>
<dbReference type="Proteomes" id="UP000198615">
    <property type="component" value="Unassembled WGS sequence"/>
</dbReference>
<dbReference type="PANTHER" id="PTHR43798:SF33">
    <property type="entry name" value="HYDROLASE, PUTATIVE (AFU_ORTHOLOGUE AFUA_2G14860)-RELATED"/>
    <property type="match status" value="1"/>
</dbReference>
<proteinExistence type="predicted"/>
<dbReference type="EMBL" id="FNBW01000002">
    <property type="protein sequence ID" value="SDF26994.1"/>
    <property type="molecule type" value="Genomic_DNA"/>
</dbReference>
<dbReference type="GO" id="GO:0016020">
    <property type="term" value="C:membrane"/>
    <property type="evidence" value="ECO:0007669"/>
    <property type="project" value="TreeGrafter"/>
</dbReference>
<name>A0A8G2EVG1_9PROT</name>
<dbReference type="PANTHER" id="PTHR43798">
    <property type="entry name" value="MONOACYLGLYCEROL LIPASE"/>
    <property type="match status" value="1"/>
</dbReference>
<evidence type="ECO:0000313" key="2">
    <source>
        <dbReference type="EMBL" id="SDF26994.1"/>
    </source>
</evidence>
<dbReference type="InterPro" id="IPR000073">
    <property type="entry name" value="AB_hydrolase_1"/>
</dbReference>
<dbReference type="NCBIfam" id="TIGR03056">
    <property type="entry name" value="bchO_mg_che_rel"/>
    <property type="match status" value="1"/>
</dbReference>
<keyword evidence="3" id="KW-1185">Reference proteome</keyword>
<evidence type="ECO:0000313" key="3">
    <source>
        <dbReference type="Proteomes" id="UP000198615"/>
    </source>
</evidence>
<dbReference type="OrthoDB" id="9799612at2"/>
<dbReference type="AlphaFoldDB" id="A0A8G2EVG1"/>
<dbReference type="InterPro" id="IPR029058">
    <property type="entry name" value="AB_hydrolase_fold"/>
</dbReference>
<dbReference type="InterPro" id="IPR017497">
    <property type="entry name" value="BchO"/>
</dbReference>
<dbReference type="RefSeq" id="WP_093148366.1">
    <property type="nucleotide sequence ID" value="NZ_FNBW01000002.1"/>
</dbReference>
<gene>
    <name evidence="2" type="ORF">SAMN05660686_00832</name>
</gene>
<accession>A0A8G2EVG1</accession>
<evidence type="ECO:0000259" key="1">
    <source>
        <dbReference type="Pfam" id="PF00561"/>
    </source>
</evidence>
<protein>
    <submittedName>
        <fullName evidence="2">Magnesium chelatase accessory protein</fullName>
    </submittedName>
</protein>
<dbReference type="Pfam" id="PF00561">
    <property type="entry name" value="Abhydrolase_1"/>
    <property type="match status" value="1"/>
</dbReference>
<comment type="caution">
    <text evidence="2">The sequence shown here is derived from an EMBL/GenBank/DDBJ whole genome shotgun (WGS) entry which is preliminary data.</text>
</comment>
<feature type="domain" description="AB hydrolase-1" evidence="1">
    <location>
        <begin position="43"/>
        <end position="278"/>
    </location>
</feature>
<dbReference type="Gene3D" id="3.40.50.1820">
    <property type="entry name" value="alpha/beta hydrolase"/>
    <property type="match status" value="1"/>
</dbReference>